<dbReference type="GO" id="GO:0003677">
    <property type="term" value="F:DNA binding"/>
    <property type="evidence" value="ECO:0007669"/>
    <property type="project" value="UniProtKB-KW"/>
</dbReference>
<dbReference type="GO" id="GO:0005829">
    <property type="term" value="C:cytosol"/>
    <property type="evidence" value="ECO:0007669"/>
    <property type="project" value="TreeGrafter"/>
</dbReference>
<keyword evidence="2" id="KW-0238">DNA-binding</keyword>
<dbReference type="InterPro" id="IPR014710">
    <property type="entry name" value="RmlC-like_jellyroll"/>
</dbReference>
<dbReference type="Gene3D" id="1.10.10.10">
    <property type="entry name" value="Winged helix-like DNA-binding domain superfamily/Winged helix DNA-binding domain"/>
    <property type="match status" value="1"/>
</dbReference>
<dbReference type="Proteomes" id="UP000006334">
    <property type="component" value="Unassembled WGS sequence"/>
</dbReference>
<dbReference type="InterPro" id="IPR000595">
    <property type="entry name" value="cNMP-bd_dom"/>
</dbReference>
<dbReference type="InterPro" id="IPR012318">
    <property type="entry name" value="HTH_CRP"/>
</dbReference>
<feature type="domain" description="Cyclic nucleotide-binding" evidence="4">
    <location>
        <begin position="15"/>
        <end position="118"/>
    </location>
</feature>
<dbReference type="SMART" id="SM00100">
    <property type="entry name" value="cNMP"/>
    <property type="match status" value="1"/>
</dbReference>
<organism evidence="6 7">
    <name type="scientific">Aliiglaciecola lipolytica E3</name>
    <dbReference type="NCBI Taxonomy" id="1127673"/>
    <lineage>
        <taxon>Bacteria</taxon>
        <taxon>Pseudomonadati</taxon>
        <taxon>Pseudomonadota</taxon>
        <taxon>Gammaproteobacteria</taxon>
        <taxon>Alteromonadales</taxon>
        <taxon>Alteromonadaceae</taxon>
        <taxon>Aliiglaciecola</taxon>
    </lineage>
</organism>
<dbReference type="SUPFAM" id="SSF51206">
    <property type="entry name" value="cAMP-binding domain-like"/>
    <property type="match status" value="1"/>
</dbReference>
<evidence type="ECO:0000259" key="5">
    <source>
        <dbReference type="PROSITE" id="PS51063"/>
    </source>
</evidence>
<evidence type="ECO:0000256" key="1">
    <source>
        <dbReference type="ARBA" id="ARBA00023015"/>
    </source>
</evidence>
<dbReference type="SUPFAM" id="SSF46785">
    <property type="entry name" value="Winged helix' DNA-binding domain"/>
    <property type="match status" value="1"/>
</dbReference>
<evidence type="ECO:0000256" key="3">
    <source>
        <dbReference type="ARBA" id="ARBA00023163"/>
    </source>
</evidence>
<dbReference type="InterPro" id="IPR036390">
    <property type="entry name" value="WH_DNA-bd_sf"/>
</dbReference>
<keyword evidence="1" id="KW-0805">Transcription regulation</keyword>
<dbReference type="Pfam" id="PF00027">
    <property type="entry name" value="cNMP_binding"/>
    <property type="match status" value="1"/>
</dbReference>
<dbReference type="PROSITE" id="PS51063">
    <property type="entry name" value="HTH_CRP_2"/>
    <property type="match status" value="1"/>
</dbReference>
<dbReference type="RefSeq" id="WP_008843281.1">
    <property type="nucleotide sequence ID" value="NZ_BAEN01000021.1"/>
</dbReference>
<dbReference type="PANTHER" id="PTHR24567:SF74">
    <property type="entry name" value="HTH-TYPE TRANSCRIPTIONAL REGULATOR ARCR"/>
    <property type="match status" value="1"/>
</dbReference>
<feature type="domain" description="HTH crp-type" evidence="5">
    <location>
        <begin position="149"/>
        <end position="222"/>
    </location>
</feature>
<reference evidence="6 7" key="1">
    <citation type="journal article" date="2017" name="Antonie Van Leeuwenhoek">
        <title>Rhizobium rhizosphaerae sp. nov., a novel species isolated from rice rhizosphere.</title>
        <authorList>
            <person name="Zhao J.J."/>
            <person name="Zhang J."/>
            <person name="Zhang R.J."/>
            <person name="Zhang C.W."/>
            <person name="Yin H.Q."/>
            <person name="Zhang X.X."/>
        </authorList>
    </citation>
    <scope>NUCLEOTIDE SEQUENCE [LARGE SCALE GENOMIC DNA]</scope>
    <source>
        <strain evidence="6 7">E3</strain>
    </source>
</reference>
<comment type="caution">
    <text evidence="6">The sequence shown here is derived from an EMBL/GenBank/DDBJ whole genome shotgun (WGS) entry which is preliminary data.</text>
</comment>
<gene>
    <name evidence="6" type="ORF">GLIP_0819</name>
</gene>
<dbReference type="SMART" id="SM00419">
    <property type="entry name" value="HTH_CRP"/>
    <property type="match status" value="1"/>
</dbReference>
<dbReference type="eggNOG" id="COG0664">
    <property type="taxonomic scope" value="Bacteria"/>
</dbReference>
<protein>
    <submittedName>
        <fullName evidence="6">Crp/FNR family transcriptional regulator</fullName>
    </submittedName>
</protein>
<dbReference type="PROSITE" id="PS50042">
    <property type="entry name" value="CNMP_BINDING_3"/>
    <property type="match status" value="1"/>
</dbReference>
<sequence>MDILETEKLFIQNQWLEQLPQEVIHDLILVSKMKLLQKGQILHAKGDNAEGFYCVLEGKIRISNVNSQGKEMVLTWLESGTWFGEISMFDGLPRTHDAHAEEVTKLLMIPNVAFQCLLTQKPQFYPYFMRMLCQRIRVTFDLIDETGGLSLQRQLARRILLLVNGLHNTNKQTGSKRISISQESLAHMINSSRQTVNKLLNELNQLNIIQVHYGTIEIIDMRALERLCEI</sequence>
<accession>K6WYC8</accession>
<evidence type="ECO:0000256" key="2">
    <source>
        <dbReference type="ARBA" id="ARBA00023125"/>
    </source>
</evidence>
<name>K6WYC8_9ALTE</name>
<evidence type="ECO:0000313" key="7">
    <source>
        <dbReference type="Proteomes" id="UP000006334"/>
    </source>
</evidence>
<dbReference type="InterPro" id="IPR050397">
    <property type="entry name" value="Env_Response_Regulators"/>
</dbReference>
<dbReference type="InterPro" id="IPR018490">
    <property type="entry name" value="cNMP-bd_dom_sf"/>
</dbReference>
<dbReference type="GO" id="GO:0003700">
    <property type="term" value="F:DNA-binding transcription factor activity"/>
    <property type="evidence" value="ECO:0007669"/>
    <property type="project" value="TreeGrafter"/>
</dbReference>
<dbReference type="EMBL" id="BAEN01000021">
    <property type="protein sequence ID" value="GAC13464.1"/>
    <property type="molecule type" value="Genomic_DNA"/>
</dbReference>
<keyword evidence="7" id="KW-1185">Reference proteome</keyword>
<dbReference type="CDD" id="cd00038">
    <property type="entry name" value="CAP_ED"/>
    <property type="match status" value="1"/>
</dbReference>
<dbReference type="PANTHER" id="PTHR24567">
    <property type="entry name" value="CRP FAMILY TRANSCRIPTIONAL REGULATORY PROTEIN"/>
    <property type="match status" value="1"/>
</dbReference>
<dbReference type="InterPro" id="IPR036388">
    <property type="entry name" value="WH-like_DNA-bd_sf"/>
</dbReference>
<dbReference type="AlphaFoldDB" id="K6WYC8"/>
<dbReference type="Pfam" id="PF13545">
    <property type="entry name" value="HTH_Crp_2"/>
    <property type="match status" value="1"/>
</dbReference>
<proteinExistence type="predicted"/>
<evidence type="ECO:0000259" key="4">
    <source>
        <dbReference type="PROSITE" id="PS50042"/>
    </source>
</evidence>
<dbReference type="STRING" id="1127673.GLIP_0819"/>
<evidence type="ECO:0000313" key="6">
    <source>
        <dbReference type="EMBL" id="GAC13464.1"/>
    </source>
</evidence>
<dbReference type="Gene3D" id="2.60.120.10">
    <property type="entry name" value="Jelly Rolls"/>
    <property type="match status" value="1"/>
</dbReference>
<keyword evidence="3" id="KW-0804">Transcription</keyword>